<dbReference type="Proteomes" id="UP000229434">
    <property type="component" value="Unassembled WGS sequence"/>
</dbReference>
<dbReference type="EMBL" id="MEIS01000093">
    <property type="protein sequence ID" value="PIT56135.1"/>
    <property type="molecule type" value="Genomic_DNA"/>
</dbReference>
<comment type="caution">
    <text evidence="2">The sequence shown here is derived from an EMBL/GenBank/DDBJ whole genome shotgun (WGS) entry which is preliminary data.</text>
</comment>
<feature type="signal peptide" evidence="1">
    <location>
        <begin position="1"/>
        <end position="17"/>
    </location>
</feature>
<dbReference type="RefSeq" id="WP_100137219.1">
    <property type="nucleotide sequence ID" value="NZ_MEIS01000093.1"/>
</dbReference>
<dbReference type="AlphaFoldDB" id="A0A2N9XYY6"/>
<feature type="chain" id="PRO_5014647311" evidence="1">
    <location>
        <begin position="18"/>
        <end position="119"/>
    </location>
</feature>
<keyword evidence="1" id="KW-0732">Signal</keyword>
<gene>
    <name evidence="2" type="ORF">BHC49_05230</name>
</gene>
<evidence type="ECO:0000313" key="3">
    <source>
        <dbReference type="Proteomes" id="UP000229434"/>
    </source>
</evidence>
<reference evidence="2" key="1">
    <citation type="journal article" date="2017" name="MBio">
        <title>Type VI secretion-mediated competition in the bee gut microbiome.</title>
        <authorList>
            <person name="Steele M.I."/>
            <person name="Kwong W.K."/>
            <person name="Powell J.E."/>
            <person name="Whiteley M."/>
            <person name="Moran N.A."/>
        </authorList>
    </citation>
    <scope>NUCLEOTIDE SEQUENCE [LARGE SCALE GENOMIC DNA]</scope>
    <source>
        <strain evidence="2">Nev3CBA3</strain>
    </source>
</reference>
<name>A0A2N9XYY6_9NEIS</name>
<proteinExistence type="predicted"/>
<protein>
    <submittedName>
        <fullName evidence="2">Uncharacterized protein</fullName>
    </submittedName>
</protein>
<sequence>MKLLIILMILLSFTCSAEELTRDCLYTNNYESARYTIKIVSCCKEGELDCDNVYYEGTRKIDKSFIQLKGKTINDYFSHRLLGYQFQNNDYLYIFQDNSLTIYKKNKLLQKDLLNLLHN</sequence>
<evidence type="ECO:0000256" key="1">
    <source>
        <dbReference type="SAM" id="SignalP"/>
    </source>
</evidence>
<organism evidence="2 3">
    <name type="scientific">Snodgrassella alvi</name>
    <dbReference type="NCBI Taxonomy" id="1196083"/>
    <lineage>
        <taxon>Bacteria</taxon>
        <taxon>Pseudomonadati</taxon>
        <taxon>Pseudomonadota</taxon>
        <taxon>Betaproteobacteria</taxon>
        <taxon>Neisseriales</taxon>
        <taxon>Neisseriaceae</taxon>
        <taxon>Snodgrassella</taxon>
    </lineage>
</organism>
<accession>A0A2N9XYY6</accession>
<evidence type="ECO:0000313" key="2">
    <source>
        <dbReference type="EMBL" id="PIT56135.1"/>
    </source>
</evidence>